<keyword evidence="2" id="KW-1185">Reference proteome</keyword>
<dbReference type="EMBL" id="JAYMYR010000001">
    <property type="protein sequence ID" value="KAK7381544.1"/>
    <property type="molecule type" value="Genomic_DNA"/>
</dbReference>
<reference evidence="1 2" key="1">
    <citation type="submission" date="2024-01" db="EMBL/GenBank/DDBJ databases">
        <title>The genomes of 5 underutilized Papilionoideae crops provide insights into root nodulation and disease resistanc.</title>
        <authorList>
            <person name="Jiang F."/>
        </authorList>
    </citation>
    <scope>NUCLEOTIDE SEQUENCE [LARGE SCALE GENOMIC DNA]</scope>
    <source>
        <strain evidence="1">JINMINGXINNONG_FW02</strain>
        <tissue evidence="1">Leaves</tissue>
    </source>
</reference>
<gene>
    <name evidence="1" type="ORF">VNO80_00089</name>
</gene>
<name>A0AAN9RQM0_PHACN</name>
<protein>
    <submittedName>
        <fullName evidence="1">Uncharacterized protein</fullName>
    </submittedName>
</protein>
<organism evidence="1 2">
    <name type="scientific">Phaseolus coccineus</name>
    <name type="common">Scarlet runner bean</name>
    <name type="synonym">Phaseolus multiflorus</name>
    <dbReference type="NCBI Taxonomy" id="3886"/>
    <lineage>
        <taxon>Eukaryota</taxon>
        <taxon>Viridiplantae</taxon>
        <taxon>Streptophyta</taxon>
        <taxon>Embryophyta</taxon>
        <taxon>Tracheophyta</taxon>
        <taxon>Spermatophyta</taxon>
        <taxon>Magnoliopsida</taxon>
        <taxon>eudicotyledons</taxon>
        <taxon>Gunneridae</taxon>
        <taxon>Pentapetalae</taxon>
        <taxon>rosids</taxon>
        <taxon>fabids</taxon>
        <taxon>Fabales</taxon>
        <taxon>Fabaceae</taxon>
        <taxon>Papilionoideae</taxon>
        <taxon>50 kb inversion clade</taxon>
        <taxon>NPAAA clade</taxon>
        <taxon>indigoferoid/millettioid clade</taxon>
        <taxon>Phaseoleae</taxon>
        <taxon>Phaseolus</taxon>
    </lineage>
</organism>
<accession>A0AAN9RQM0</accession>
<dbReference type="AlphaFoldDB" id="A0AAN9RQM0"/>
<evidence type="ECO:0000313" key="1">
    <source>
        <dbReference type="EMBL" id="KAK7381544.1"/>
    </source>
</evidence>
<evidence type="ECO:0000313" key="2">
    <source>
        <dbReference type="Proteomes" id="UP001374584"/>
    </source>
</evidence>
<proteinExistence type="predicted"/>
<comment type="caution">
    <text evidence="1">The sequence shown here is derived from an EMBL/GenBank/DDBJ whole genome shotgun (WGS) entry which is preliminary data.</text>
</comment>
<dbReference type="Proteomes" id="UP001374584">
    <property type="component" value="Unassembled WGS sequence"/>
</dbReference>
<sequence>MLTRNSVLHLKSGNGEKYKAEHEQPLPYFNFSTVEDPCKVYMDKIPTNCRCSSAYSFTLHGNVSNRNSENNEQGEIGCARENGLVDVPKLCSSLDLMDHKHLNDVSGGSS</sequence>